<evidence type="ECO:0008006" key="3">
    <source>
        <dbReference type="Google" id="ProtNLM"/>
    </source>
</evidence>
<protein>
    <recommendedName>
        <fullName evidence="3">Uroporphyrinogen-III synthase</fullName>
    </recommendedName>
</protein>
<dbReference type="PROSITE" id="PS00444">
    <property type="entry name" value="POLYPRENYL_SYNTHASE_2"/>
    <property type="match status" value="1"/>
</dbReference>
<proteinExistence type="predicted"/>
<dbReference type="EMBL" id="WFLN01000004">
    <property type="protein sequence ID" value="KAB8033241.1"/>
    <property type="molecule type" value="Genomic_DNA"/>
</dbReference>
<reference evidence="1 2" key="1">
    <citation type="submission" date="2019-10" db="EMBL/GenBank/DDBJ databases">
        <title>New genus of Silvanigrellaceae.</title>
        <authorList>
            <person name="Pitt A."/>
            <person name="Hahn M.W."/>
        </authorList>
    </citation>
    <scope>NUCLEOTIDE SEQUENCE [LARGE SCALE GENOMIC DNA]</scope>
    <source>
        <strain evidence="1 2">33A1-SZDP</strain>
    </source>
</reference>
<dbReference type="InterPro" id="IPR033749">
    <property type="entry name" value="Polyprenyl_synt_CS"/>
</dbReference>
<dbReference type="SUPFAM" id="SSF69618">
    <property type="entry name" value="HemD-like"/>
    <property type="match status" value="1"/>
</dbReference>
<comment type="caution">
    <text evidence="1">The sequence shown here is derived from an EMBL/GenBank/DDBJ whole genome shotgun (WGS) entry which is preliminary data.</text>
</comment>
<dbReference type="GO" id="GO:0004852">
    <property type="term" value="F:uroporphyrinogen-III synthase activity"/>
    <property type="evidence" value="ECO:0007669"/>
    <property type="project" value="InterPro"/>
</dbReference>
<evidence type="ECO:0000313" key="1">
    <source>
        <dbReference type="EMBL" id="KAB8033241.1"/>
    </source>
</evidence>
<dbReference type="GO" id="GO:0033014">
    <property type="term" value="P:tetrapyrrole biosynthetic process"/>
    <property type="evidence" value="ECO:0007669"/>
    <property type="project" value="InterPro"/>
</dbReference>
<keyword evidence="2" id="KW-1185">Reference proteome</keyword>
<name>A0A833JEJ3_9BACT</name>
<gene>
    <name evidence="1" type="ORF">GCL57_00670</name>
</gene>
<accession>A0A833JEJ3</accession>
<evidence type="ECO:0000313" key="2">
    <source>
        <dbReference type="Proteomes" id="UP000442694"/>
    </source>
</evidence>
<dbReference type="InterPro" id="IPR036108">
    <property type="entry name" value="4pyrrol_syn_uPrphyn_synt_sf"/>
</dbReference>
<dbReference type="Proteomes" id="UP000442694">
    <property type="component" value="Unassembled WGS sequence"/>
</dbReference>
<sequence length="247" mass="28714">MENKNQVIHIECGVLGDVARNSSHFFWPVFQFKILQTNWSPPQNENFSIIFTSKIALNSFYSHVLPKYTCKNFWNNLVSICAVGNNTAELVKKTLPDYFFKQTKEVFSPLQKNGLQPILLRRELFSKCSQVFIFTSQLGKSFQIVDDMKDQCHFQCEVVPLYTLIETNIEFKETSFHTKLQLEKKSNQQLVFYCRSGQILKRVVSLLVQLFNVTEAGKLPSFVFFSTWEQSANELLLELNLIDRKIS</sequence>
<dbReference type="RefSeq" id="WP_152211329.1">
    <property type="nucleotide sequence ID" value="NZ_WFLN01000004.1"/>
</dbReference>
<dbReference type="AlphaFoldDB" id="A0A833JEJ3"/>
<organism evidence="1 2">
    <name type="scientific">Fluviispira multicolorata</name>
    <dbReference type="NCBI Taxonomy" id="2654512"/>
    <lineage>
        <taxon>Bacteria</taxon>
        <taxon>Pseudomonadati</taxon>
        <taxon>Bdellovibrionota</taxon>
        <taxon>Oligoflexia</taxon>
        <taxon>Silvanigrellales</taxon>
        <taxon>Silvanigrellaceae</taxon>
        <taxon>Fluviispira</taxon>
    </lineage>
</organism>